<accession>A0A699IKW9</accession>
<gene>
    <name evidence="3" type="ORF">Tci_530932</name>
</gene>
<feature type="region of interest" description="Disordered" evidence="2">
    <location>
        <begin position="388"/>
        <end position="460"/>
    </location>
</feature>
<evidence type="ECO:0008006" key="4">
    <source>
        <dbReference type="Google" id="ProtNLM"/>
    </source>
</evidence>
<comment type="caution">
    <text evidence="3">The sequence shown here is derived from an EMBL/GenBank/DDBJ whole genome shotgun (WGS) entry which is preliminary data.</text>
</comment>
<dbReference type="AlphaFoldDB" id="A0A699IKW9"/>
<feature type="compositionally biased region" description="Low complexity" evidence="2">
    <location>
        <begin position="390"/>
        <end position="401"/>
    </location>
</feature>
<evidence type="ECO:0000313" key="3">
    <source>
        <dbReference type="EMBL" id="GEZ58959.1"/>
    </source>
</evidence>
<keyword evidence="1" id="KW-0175">Coiled coil</keyword>
<protein>
    <recommendedName>
        <fullName evidence="4">Transposase (Putative), gypsy type</fullName>
    </recommendedName>
</protein>
<sequence length="460" mass="50121">MISFVSATPEREGEDSSYHSGANIAEAEVDSFVRPSGPVITAATTVTPTAGPAMVKEKIVKPSLFSVKSALAGTDPALGGFANLSSSDFLVGGIRTMCLSAEVMMRVEYNIKEKRRLLSIVEERNQLLKSRDEKIENLKAQLLLKESEATEAIRLRAEASKFEAVVPLGEQEVAALDAVVTFIKSQNDNLMKHVHELELYADFVEMALHLEERFYPYLLTTIGGRRWLLTYGMELVIAKCLNSSEYLSAFGVAIGKAIEKGMQDGLMLGLLMARKSVNFSLLTELKLNKHSSVETLMNILRMEETVAERLGLNESQPHVDQLMVPIHHSPDQTVVGATALSLSLDVSHARIQKIRENIANYRSAFCDVFISLAEPFFAVDLEGTGDDYEAAGTDDQATADGNVTDEDANPFPNVDGAEPISIDDYEVAGTDDQATADGNVTDEDANPFPNVDGAELNVPE</sequence>
<evidence type="ECO:0000256" key="1">
    <source>
        <dbReference type="SAM" id="Coils"/>
    </source>
</evidence>
<reference evidence="3" key="1">
    <citation type="journal article" date="2019" name="Sci. Rep.">
        <title>Draft genome of Tanacetum cinerariifolium, the natural source of mosquito coil.</title>
        <authorList>
            <person name="Yamashiro T."/>
            <person name="Shiraishi A."/>
            <person name="Satake H."/>
            <person name="Nakayama K."/>
        </authorList>
    </citation>
    <scope>NUCLEOTIDE SEQUENCE</scope>
</reference>
<evidence type="ECO:0000256" key="2">
    <source>
        <dbReference type="SAM" id="MobiDB-lite"/>
    </source>
</evidence>
<dbReference type="EMBL" id="BKCJ010297573">
    <property type="protein sequence ID" value="GEZ58959.1"/>
    <property type="molecule type" value="Genomic_DNA"/>
</dbReference>
<feature type="coiled-coil region" evidence="1">
    <location>
        <begin position="111"/>
        <end position="148"/>
    </location>
</feature>
<organism evidence="3">
    <name type="scientific">Tanacetum cinerariifolium</name>
    <name type="common">Dalmatian daisy</name>
    <name type="synonym">Chrysanthemum cinerariifolium</name>
    <dbReference type="NCBI Taxonomy" id="118510"/>
    <lineage>
        <taxon>Eukaryota</taxon>
        <taxon>Viridiplantae</taxon>
        <taxon>Streptophyta</taxon>
        <taxon>Embryophyta</taxon>
        <taxon>Tracheophyta</taxon>
        <taxon>Spermatophyta</taxon>
        <taxon>Magnoliopsida</taxon>
        <taxon>eudicotyledons</taxon>
        <taxon>Gunneridae</taxon>
        <taxon>Pentapetalae</taxon>
        <taxon>asterids</taxon>
        <taxon>campanulids</taxon>
        <taxon>Asterales</taxon>
        <taxon>Asteraceae</taxon>
        <taxon>Asteroideae</taxon>
        <taxon>Anthemideae</taxon>
        <taxon>Anthemidinae</taxon>
        <taxon>Tanacetum</taxon>
    </lineage>
</organism>
<name>A0A699IKW9_TANCI</name>
<proteinExistence type="predicted"/>